<dbReference type="Pfam" id="PF18765">
    <property type="entry name" value="Polbeta"/>
    <property type="match status" value="1"/>
</dbReference>
<dbReference type="SUPFAM" id="SSF81301">
    <property type="entry name" value="Nucleotidyltransferase"/>
    <property type="match status" value="1"/>
</dbReference>
<dbReference type="InterPro" id="IPR043519">
    <property type="entry name" value="NT_sf"/>
</dbReference>
<evidence type="ECO:0000313" key="3">
    <source>
        <dbReference type="Proteomes" id="UP000230959"/>
    </source>
</evidence>
<dbReference type="InterPro" id="IPR041633">
    <property type="entry name" value="Polbeta"/>
</dbReference>
<protein>
    <recommendedName>
        <fullName evidence="1">Polymerase beta nucleotidyltransferase domain-containing protein</fullName>
    </recommendedName>
</protein>
<accession>A0A2M8LAL0</accession>
<proteinExistence type="predicted"/>
<dbReference type="PANTHER" id="PTHR43852:SF3">
    <property type="entry name" value="NUCLEOTIDYLTRANSFERASE"/>
    <property type="match status" value="1"/>
</dbReference>
<dbReference type="InterPro" id="IPR052930">
    <property type="entry name" value="TA_antitoxin_MntA"/>
</dbReference>
<dbReference type="CDD" id="cd05403">
    <property type="entry name" value="NT_KNTase_like"/>
    <property type="match status" value="1"/>
</dbReference>
<name>A0A2M8LAL0_9BACT</name>
<organism evidence="2 3">
    <name type="scientific">Candidatus Terrybacteria bacterium CG10_big_fil_rev_8_21_14_0_10_41_10</name>
    <dbReference type="NCBI Taxonomy" id="1975026"/>
    <lineage>
        <taxon>Bacteria</taxon>
        <taxon>Candidatus Terryibacteriota</taxon>
    </lineage>
</organism>
<dbReference type="NCBIfam" id="NF047752">
    <property type="entry name" value="MntA_antitoxin"/>
    <property type="match status" value="1"/>
</dbReference>
<reference evidence="3" key="1">
    <citation type="submission" date="2017-09" db="EMBL/GenBank/DDBJ databases">
        <title>Depth-based differentiation of microbial function through sediment-hosted aquifers and enrichment of novel symbionts in the deep terrestrial subsurface.</title>
        <authorList>
            <person name="Probst A.J."/>
            <person name="Ladd B."/>
            <person name="Jarett J.K."/>
            <person name="Geller-Mcgrath D.E."/>
            <person name="Sieber C.M.K."/>
            <person name="Emerson J.B."/>
            <person name="Anantharaman K."/>
            <person name="Thomas B.C."/>
            <person name="Malmstrom R."/>
            <person name="Stieglmeier M."/>
            <person name="Klingl A."/>
            <person name="Woyke T."/>
            <person name="Ryan C.M."/>
            <person name="Banfield J.F."/>
        </authorList>
    </citation>
    <scope>NUCLEOTIDE SEQUENCE [LARGE SCALE GENOMIC DNA]</scope>
</reference>
<comment type="caution">
    <text evidence="2">The sequence shown here is derived from an EMBL/GenBank/DDBJ whole genome shotgun (WGS) entry which is preliminary data.</text>
</comment>
<evidence type="ECO:0000259" key="1">
    <source>
        <dbReference type="Pfam" id="PF18765"/>
    </source>
</evidence>
<evidence type="ECO:0000313" key="2">
    <source>
        <dbReference type="EMBL" id="PJE73666.1"/>
    </source>
</evidence>
<feature type="domain" description="Polymerase beta nucleotidyltransferase" evidence="1">
    <location>
        <begin position="10"/>
        <end position="99"/>
    </location>
</feature>
<gene>
    <name evidence="2" type="ORF">COV02_01405</name>
</gene>
<dbReference type="Proteomes" id="UP000230959">
    <property type="component" value="Unassembled WGS sequence"/>
</dbReference>
<dbReference type="PANTHER" id="PTHR43852">
    <property type="entry name" value="NUCLEOTIDYLTRANSFERASE"/>
    <property type="match status" value="1"/>
</dbReference>
<dbReference type="AlphaFoldDB" id="A0A2M8LAL0"/>
<sequence>MVDIEKIKPNLKNLAEKYGLSLVLLFGSRVTGKTHSKSDTDMAYFSDKPLSLSQESSFFIDLLPVVREKNIDIVSLKKASPLLLKEIFDNAIVLYEARESLFSELRIYAYRKYFDSKKLFDIRSGYIRGIINNYKKELKYV</sequence>
<dbReference type="Gene3D" id="3.30.460.10">
    <property type="entry name" value="Beta Polymerase, domain 2"/>
    <property type="match status" value="1"/>
</dbReference>
<dbReference type="EMBL" id="PFER01000023">
    <property type="protein sequence ID" value="PJE73666.1"/>
    <property type="molecule type" value="Genomic_DNA"/>
</dbReference>